<evidence type="ECO:0000256" key="2">
    <source>
        <dbReference type="ARBA" id="ARBA00022692"/>
    </source>
</evidence>
<evidence type="ECO:0000313" key="8">
    <source>
        <dbReference type="Proteomes" id="UP001627154"/>
    </source>
</evidence>
<evidence type="ECO:0000256" key="1">
    <source>
        <dbReference type="ARBA" id="ARBA00004141"/>
    </source>
</evidence>
<proteinExistence type="predicted"/>
<evidence type="ECO:0000256" key="5">
    <source>
        <dbReference type="SAM" id="MobiDB-lite"/>
    </source>
</evidence>
<evidence type="ECO:0000256" key="4">
    <source>
        <dbReference type="ARBA" id="ARBA00023136"/>
    </source>
</evidence>
<reference evidence="7 8" key="1">
    <citation type="journal article" date="2024" name="bioRxiv">
        <title>A reference genome for Trichogramma kaykai: A tiny desert-dwelling parasitoid wasp with competing sex-ratio distorters.</title>
        <authorList>
            <person name="Culotta J."/>
            <person name="Lindsey A.R."/>
        </authorList>
    </citation>
    <scope>NUCLEOTIDE SEQUENCE [LARGE SCALE GENOMIC DNA]</scope>
    <source>
        <strain evidence="7 8">KSX58</strain>
    </source>
</reference>
<name>A0ABD2WIF9_9HYME</name>
<feature type="region of interest" description="Disordered" evidence="5">
    <location>
        <begin position="291"/>
        <end position="313"/>
    </location>
</feature>
<evidence type="ECO:0000256" key="6">
    <source>
        <dbReference type="SAM" id="Phobius"/>
    </source>
</evidence>
<dbReference type="EMBL" id="JBJJXI010000101">
    <property type="protein sequence ID" value="KAL3392830.1"/>
    <property type="molecule type" value="Genomic_DNA"/>
</dbReference>
<evidence type="ECO:0000256" key="3">
    <source>
        <dbReference type="ARBA" id="ARBA00022989"/>
    </source>
</evidence>
<keyword evidence="3 6" id="KW-1133">Transmembrane helix</keyword>
<protein>
    <recommendedName>
        <fullName evidence="9">Transmembrane protein 65</fullName>
    </recommendedName>
</protein>
<dbReference type="InterPro" id="IPR019537">
    <property type="entry name" value="TMEM65"/>
</dbReference>
<accession>A0ABD2WIF9</accession>
<sequence length="313" mass="34563">MCTSISVVSRRCTGRRYPTSMMMLDRIFMNPKFKQNSRSLCSWIGPCTPKSYSYNLSFSHQQRYGSASAGVTAGAIHRILSKTQAKELAVRLTSDEREVLITALQECQSNKLKAEFEGQLAAFRWRSKFGRPSKVPSLGDVDPTGSYCEVPDDWLLRKYAESVPQPTRADLMRVAVANAIPFIGFGFLDNLVMIIAGDSIEASLGSFITLSTMAAAAFGNTISDILGIGSAVYVERLAQKIGFEPPKLTPMQLNLPMCRRSANFGRVLGVTIGCIIGMLPLLVIDAKDKNTEEKDKNTEVKDKDTEEKIKIQK</sequence>
<gene>
    <name evidence="7" type="ORF">TKK_012541</name>
</gene>
<comment type="caution">
    <text evidence="7">The sequence shown here is derived from an EMBL/GenBank/DDBJ whole genome shotgun (WGS) entry which is preliminary data.</text>
</comment>
<comment type="subcellular location">
    <subcellularLocation>
        <location evidence="1">Membrane</location>
        <topology evidence="1">Multi-pass membrane protein</topology>
    </subcellularLocation>
</comment>
<feature type="transmembrane region" description="Helical" evidence="6">
    <location>
        <begin position="264"/>
        <end position="284"/>
    </location>
</feature>
<keyword evidence="4 6" id="KW-0472">Membrane</keyword>
<dbReference type="Proteomes" id="UP001627154">
    <property type="component" value="Unassembled WGS sequence"/>
</dbReference>
<dbReference type="AlphaFoldDB" id="A0ABD2WIF9"/>
<dbReference type="Pfam" id="PF10507">
    <property type="entry name" value="TMEM65"/>
    <property type="match status" value="1"/>
</dbReference>
<organism evidence="7 8">
    <name type="scientific">Trichogramma kaykai</name>
    <dbReference type="NCBI Taxonomy" id="54128"/>
    <lineage>
        <taxon>Eukaryota</taxon>
        <taxon>Metazoa</taxon>
        <taxon>Ecdysozoa</taxon>
        <taxon>Arthropoda</taxon>
        <taxon>Hexapoda</taxon>
        <taxon>Insecta</taxon>
        <taxon>Pterygota</taxon>
        <taxon>Neoptera</taxon>
        <taxon>Endopterygota</taxon>
        <taxon>Hymenoptera</taxon>
        <taxon>Apocrita</taxon>
        <taxon>Proctotrupomorpha</taxon>
        <taxon>Chalcidoidea</taxon>
        <taxon>Trichogrammatidae</taxon>
        <taxon>Trichogramma</taxon>
    </lineage>
</organism>
<dbReference type="PANTHER" id="PTHR21706">
    <property type="entry name" value="TRANSMEMBRANE PROTEIN 65"/>
    <property type="match status" value="1"/>
</dbReference>
<dbReference type="GO" id="GO:0016020">
    <property type="term" value="C:membrane"/>
    <property type="evidence" value="ECO:0007669"/>
    <property type="project" value="UniProtKB-SubCell"/>
</dbReference>
<keyword evidence="8" id="KW-1185">Reference proteome</keyword>
<dbReference type="PANTHER" id="PTHR21706:SF15">
    <property type="entry name" value="TRANSMEMBRANE PROTEIN 65"/>
    <property type="match status" value="1"/>
</dbReference>
<keyword evidence="2 6" id="KW-0812">Transmembrane</keyword>
<evidence type="ECO:0000313" key="7">
    <source>
        <dbReference type="EMBL" id="KAL3392830.1"/>
    </source>
</evidence>
<evidence type="ECO:0008006" key="9">
    <source>
        <dbReference type="Google" id="ProtNLM"/>
    </source>
</evidence>